<dbReference type="Pfam" id="PF00072">
    <property type="entry name" value="Response_reg"/>
    <property type="match status" value="1"/>
</dbReference>
<dbReference type="SUPFAM" id="SSF52172">
    <property type="entry name" value="CheY-like"/>
    <property type="match status" value="1"/>
</dbReference>
<evidence type="ECO:0000256" key="1">
    <source>
        <dbReference type="ARBA" id="ARBA00022553"/>
    </source>
</evidence>
<evidence type="ECO:0000256" key="3">
    <source>
        <dbReference type="ARBA" id="ARBA00023125"/>
    </source>
</evidence>
<dbReference type="PRINTS" id="PR00038">
    <property type="entry name" value="HTHLUXR"/>
</dbReference>
<dbReference type="InterPro" id="IPR001789">
    <property type="entry name" value="Sig_transdc_resp-reg_receiver"/>
</dbReference>
<keyword evidence="2" id="KW-0805">Transcription regulation</keyword>
<dbReference type="PANTHER" id="PTHR43214">
    <property type="entry name" value="TWO-COMPONENT RESPONSE REGULATOR"/>
    <property type="match status" value="1"/>
</dbReference>
<dbReference type="SMART" id="SM00448">
    <property type="entry name" value="REC"/>
    <property type="match status" value="1"/>
</dbReference>
<dbReference type="CDD" id="cd06170">
    <property type="entry name" value="LuxR_C_like"/>
    <property type="match status" value="1"/>
</dbReference>
<dbReference type="InterPro" id="IPR058245">
    <property type="entry name" value="NreC/VraR/RcsB-like_REC"/>
</dbReference>
<keyword evidence="1 5" id="KW-0597">Phosphoprotein</keyword>
<keyword evidence="4" id="KW-0804">Transcription</keyword>
<dbReference type="InterPro" id="IPR039420">
    <property type="entry name" value="WalR-like"/>
</dbReference>
<organism evidence="8 9">
    <name type="scientific">Amycolatopsis alba DSM 44262</name>
    <dbReference type="NCBI Taxonomy" id="1125972"/>
    <lineage>
        <taxon>Bacteria</taxon>
        <taxon>Bacillati</taxon>
        <taxon>Actinomycetota</taxon>
        <taxon>Actinomycetes</taxon>
        <taxon>Pseudonocardiales</taxon>
        <taxon>Pseudonocardiaceae</taxon>
        <taxon>Amycolatopsis</taxon>
    </lineage>
</organism>
<sequence length="227" mass="24652">MVGAGDDPGMIRVLIADDQAPVREALRLVLDGEPDIEVVDEAANGAEAVRKALWRQPDVVVMDLRMPHLDGITAIRRLTETEPAPRVLALTTFDLDDYLFGALQAGAAGFLLKDSEPELLLDGVRALHTGQGLIDPQVTGRLIDRFAALSPRAPTRELELLTPREHEVLRRIARGMSNAEIADTLVIEPGTVKTHVARVLGKLGLRTRVHAVIYAYEHGLAGDEPSS</sequence>
<feature type="domain" description="HTH luxR-type" evidence="6">
    <location>
        <begin position="154"/>
        <end position="219"/>
    </location>
</feature>
<dbReference type="GO" id="GO:0000160">
    <property type="term" value="P:phosphorelay signal transduction system"/>
    <property type="evidence" value="ECO:0007669"/>
    <property type="project" value="InterPro"/>
</dbReference>
<proteinExistence type="predicted"/>
<evidence type="ECO:0000256" key="2">
    <source>
        <dbReference type="ARBA" id="ARBA00023015"/>
    </source>
</evidence>
<dbReference type="PANTHER" id="PTHR43214:SF24">
    <property type="entry name" value="TRANSCRIPTIONAL REGULATORY PROTEIN NARL-RELATED"/>
    <property type="match status" value="1"/>
</dbReference>
<reference evidence="8 9" key="1">
    <citation type="submission" date="2017-07" db="EMBL/GenBank/DDBJ databases">
        <title>Amycolatopsis alba DSM 44262 Genome sequencing and assembly.</title>
        <authorList>
            <person name="Kaur N."/>
            <person name="Mayilraj S."/>
        </authorList>
    </citation>
    <scope>NUCLEOTIDE SEQUENCE [LARGE SCALE GENOMIC DNA]</scope>
    <source>
        <strain evidence="8 9">DSM 44262</strain>
    </source>
</reference>
<dbReference type="SMART" id="SM00421">
    <property type="entry name" value="HTH_LUXR"/>
    <property type="match status" value="1"/>
</dbReference>
<evidence type="ECO:0000256" key="5">
    <source>
        <dbReference type="PROSITE-ProRule" id="PRU00169"/>
    </source>
</evidence>
<dbReference type="InterPro" id="IPR016032">
    <property type="entry name" value="Sig_transdc_resp-reg_C-effctor"/>
</dbReference>
<comment type="caution">
    <text evidence="8">The sequence shown here is derived from an EMBL/GenBank/DDBJ whole genome shotgun (WGS) entry which is preliminary data.</text>
</comment>
<accession>A0A229R9W8</accession>
<dbReference type="InterPro" id="IPR011006">
    <property type="entry name" value="CheY-like_superfamily"/>
</dbReference>
<name>A0A229R9W8_AMYAL</name>
<feature type="modified residue" description="4-aspartylphosphate" evidence="5">
    <location>
        <position position="63"/>
    </location>
</feature>
<dbReference type="SUPFAM" id="SSF46894">
    <property type="entry name" value="C-terminal effector domain of the bipartite response regulators"/>
    <property type="match status" value="1"/>
</dbReference>
<dbReference type="AlphaFoldDB" id="A0A229R9W8"/>
<keyword evidence="9" id="KW-1185">Reference proteome</keyword>
<evidence type="ECO:0000259" key="7">
    <source>
        <dbReference type="PROSITE" id="PS50110"/>
    </source>
</evidence>
<feature type="domain" description="Response regulatory" evidence="7">
    <location>
        <begin position="12"/>
        <end position="128"/>
    </location>
</feature>
<dbReference type="GO" id="GO:0003677">
    <property type="term" value="F:DNA binding"/>
    <property type="evidence" value="ECO:0007669"/>
    <property type="project" value="UniProtKB-KW"/>
</dbReference>
<dbReference type="PROSITE" id="PS50043">
    <property type="entry name" value="HTH_LUXR_2"/>
    <property type="match status" value="1"/>
</dbReference>
<dbReference type="GO" id="GO:0006355">
    <property type="term" value="P:regulation of DNA-templated transcription"/>
    <property type="evidence" value="ECO:0007669"/>
    <property type="project" value="InterPro"/>
</dbReference>
<evidence type="ECO:0000313" key="8">
    <source>
        <dbReference type="EMBL" id="OXM43463.1"/>
    </source>
</evidence>
<dbReference type="PROSITE" id="PS50110">
    <property type="entry name" value="RESPONSE_REGULATORY"/>
    <property type="match status" value="1"/>
</dbReference>
<dbReference type="Gene3D" id="3.40.50.2300">
    <property type="match status" value="1"/>
</dbReference>
<evidence type="ECO:0000256" key="4">
    <source>
        <dbReference type="ARBA" id="ARBA00023163"/>
    </source>
</evidence>
<dbReference type="CDD" id="cd17535">
    <property type="entry name" value="REC_NarL-like"/>
    <property type="match status" value="1"/>
</dbReference>
<dbReference type="InterPro" id="IPR000792">
    <property type="entry name" value="Tscrpt_reg_LuxR_C"/>
</dbReference>
<evidence type="ECO:0000259" key="6">
    <source>
        <dbReference type="PROSITE" id="PS50043"/>
    </source>
</evidence>
<dbReference type="EMBL" id="NMQU01000148">
    <property type="protein sequence ID" value="OXM43463.1"/>
    <property type="molecule type" value="Genomic_DNA"/>
</dbReference>
<keyword evidence="3 8" id="KW-0238">DNA-binding</keyword>
<evidence type="ECO:0000313" key="9">
    <source>
        <dbReference type="Proteomes" id="UP000215563"/>
    </source>
</evidence>
<gene>
    <name evidence="8" type="ORF">CFP75_38470</name>
</gene>
<dbReference type="Proteomes" id="UP000215563">
    <property type="component" value="Unassembled WGS sequence"/>
</dbReference>
<protein>
    <submittedName>
        <fullName evidence="8">DNA-binding response regulator</fullName>
    </submittedName>
</protein>
<dbReference type="PROSITE" id="PS00622">
    <property type="entry name" value="HTH_LUXR_1"/>
    <property type="match status" value="1"/>
</dbReference>
<dbReference type="Pfam" id="PF00196">
    <property type="entry name" value="GerE"/>
    <property type="match status" value="1"/>
</dbReference>